<dbReference type="Gene3D" id="1.10.10.60">
    <property type="entry name" value="Homeodomain-like"/>
    <property type="match status" value="2"/>
</dbReference>
<feature type="domain" description="Response regulatory" evidence="13">
    <location>
        <begin position="3"/>
        <end position="120"/>
    </location>
</feature>
<evidence type="ECO:0000313" key="14">
    <source>
        <dbReference type="EMBL" id="SKC66184.1"/>
    </source>
</evidence>
<dbReference type="PANTHER" id="PTHR42713">
    <property type="entry name" value="HISTIDINE KINASE-RELATED"/>
    <property type="match status" value="1"/>
</dbReference>
<dbReference type="RefSeq" id="WP_079491406.1">
    <property type="nucleotide sequence ID" value="NZ_FUZT01000004.1"/>
</dbReference>
<dbReference type="OrthoDB" id="384217at2"/>
<evidence type="ECO:0000256" key="4">
    <source>
        <dbReference type="ARBA" id="ARBA00022553"/>
    </source>
</evidence>
<dbReference type="Pfam" id="PF12833">
    <property type="entry name" value="HTH_18"/>
    <property type="match status" value="1"/>
</dbReference>
<reference evidence="14 15" key="1">
    <citation type="submission" date="2017-02" db="EMBL/GenBank/DDBJ databases">
        <authorList>
            <person name="Peterson S.W."/>
        </authorList>
    </citation>
    <scope>NUCLEOTIDE SEQUENCE [LARGE SCALE GENOMIC DNA]</scope>
    <source>
        <strain evidence="14 15">M1</strain>
    </source>
</reference>
<dbReference type="AlphaFoldDB" id="A0A1T5KQY7"/>
<evidence type="ECO:0000256" key="2">
    <source>
        <dbReference type="ARBA" id="ARBA00018672"/>
    </source>
</evidence>
<feature type="coiled-coil region" evidence="11">
    <location>
        <begin position="123"/>
        <end position="150"/>
    </location>
</feature>
<accession>A0A1T5KQY7</accession>
<evidence type="ECO:0000256" key="5">
    <source>
        <dbReference type="ARBA" id="ARBA00023012"/>
    </source>
</evidence>
<dbReference type="InterPro" id="IPR018060">
    <property type="entry name" value="HTH_AraC"/>
</dbReference>
<organism evidence="14 15">
    <name type="scientific">Maledivibacter halophilus</name>
    <dbReference type="NCBI Taxonomy" id="36842"/>
    <lineage>
        <taxon>Bacteria</taxon>
        <taxon>Bacillati</taxon>
        <taxon>Bacillota</taxon>
        <taxon>Clostridia</taxon>
        <taxon>Peptostreptococcales</taxon>
        <taxon>Caminicellaceae</taxon>
        <taxon>Maledivibacter</taxon>
    </lineage>
</organism>
<evidence type="ECO:0000256" key="3">
    <source>
        <dbReference type="ARBA" id="ARBA00022490"/>
    </source>
</evidence>
<evidence type="ECO:0000256" key="7">
    <source>
        <dbReference type="ARBA" id="ARBA00023125"/>
    </source>
</evidence>
<protein>
    <recommendedName>
        <fullName evidence="2">Stage 0 sporulation protein A homolog</fullName>
    </recommendedName>
</protein>
<dbReference type="InterPro" id="IPR011006">
    <property type="entry name" value="CheY-like_superfamily"/>
</dbReference>
<dbReference type="GO" id="GO:0005737">
    <property type="term" value="C:cytoplasm"/>
    <property type="evidence" value="ECO:0007669"/>
    <property type="project" value="UniProtKB-SubCell"/>
</dbReference>
<comment type="function">
    <text evidence="9">May play the central regulatory role in sporulation. It may be an element of the effector pathway responsible for the activation of sporulation genes in response to nutritional stress. Spo0A may act in concert with spo0H (a sigma factor) to control the expression of some genes that are critical to the sporulation process.</text>
</comment>
<keyword evidence="4 10" id="KW-0597">Phosphoprotein</keyword>
<proteinExistence type="predicted"/>
<dbReference type="PRINTS" id="PR00032">
    <property type="entry name" value="HTHARAC"/>
</dbReference>
<dbReference type="InterPro" id="IPR009057">
    <property type="entry name" value="Homeodomain-like_sf"/>
</dbReference>
<dbReference type="PROSITE" id="PS50110">
    <property type="entry name" value="RESPONSE_REGULATORY"/>
    <property type="match status" value="1"/>
</dbReference>
<comment type="subcellular location">
    <subcellularLocation>
        <location evidence="1">Cytoplasm</location>
    </subcellularLocation>
</comment>
<dbReference type="CDD" id="cd17536">
    <property type="entry name" value="REC_YesN-like"/>
    <property type="match status" value="1"/>
</dbReference>
<evidence type="ECO:0000256" key="10">
    <source>
        <dbReference type="PROSITE-ProRule" id="PRU00169"/>
    </source>
</evidence>
<dbReference type="GO" id="GO:0003700">
    <property type="term" value="F:DNA-binding transcription factor activity"/>
    <property type="evidence" value="ECO:0007669"/>
    <property type="project" value="InterPro"/>
</dbReference>
<dbReference type="InterPro" id="IPR051552">
    <property type="entry name" value="HptR"/>
</dbReference>
<keyword evidence="6" id="KW-0805">Transcription regulation</keyword>
<keyword evidence="11" id="KW-0175">Coiled coil</keyword>
<dbReference type="SMART" id="SM00342">
    <property type="entry name" value="HTH_ARAC"/>
    <property type="match status" value="1"/>
</dbReference>
<dbReference type="PROSITE" id="PS01124">
    <property type="entry name" value="HTH_ARAC_FAMILY_2"/>
    <property type="match status" value="1"/>
</dbReference>
<evidence type="ECO:0000256" key="8">
    <source>
        <dbReference type="ARBA" id="ARBA00023163"/>
    </source>
</evidence>
<keyword evidence="3" id="KW-0963">Cytoplasm</keyword>
<evidence type="ECO:0000313" key="15">
    <source>
        <dbReference type="Proteomes" id="UP000190285"/>
    </source>
</evidence>
<keyword evidence="5" id="KW-0902">Two-component regulatory system</keyword>
<gene>
    <name evidence="14" type="ORF">SAMN02194393_02082</name>
</gene>
<evidence type="ECO:0000256" key="9">
    <source>
        <dbReference type="ARBA" id="ARBA00024867"/>
    </source>
</evidence>
<dbReference type="Gene3D" id="3.40.50.2300">
    <property type="match status" value="1"/>
</dbReference>
<evidence type="ECO:0000259" key="13">
    <source>
        <dbReference type="PROSITE" id="PS50110"/>
    </source>
</evidence>
<sequence length="542" mass="62336">MYSIMIVDDEPIIRKGIANFIQWDSMNCKVTCEATNGLEAKELIETDKPDIIISDIKMPGMDGIDLSKYIHENFPHIKVIILTGYSDFEYAQSAIRYNVVDFVLKPSSNNKITQAIETAIKIISEERLKSQKLESMKDKLNENLSLLQEKFLYDFINGLHQNQTTIQNTIKDLNISLKTYHVLYFKFTTNTDSELIDIKENKKNILGEIKKFVSIIFKDFTHYNITIDCNSICTIINVEKNIDEDSTTFFLNKSKELLDFFSNFMNISISLGISNLHKNLEQVHTAYKEATESLSLRFYEDNNIFTYSDYAPTTSKLDKTLKHNYVDKIIDSIKSSNRDIALSTMNKFIYELKSSRQPIEYIKNIGILISSLSFKLLLNHYINLSEIVENSSKTYTNILNCDSISDLTNILEKVILSSIDRLSYLNSQDNYIIKKVTRYIELNYDNQIKLNDLAELAHVNSSYLSRLIKQETGSTLTEIIAKTRIEKAKDLLSLGNMKTYEIAIKVGIEDPAYFSQVFKKYTGLSPSEFKKIDKLPSSLSNR</sequence>
<dbReference type="Pfam" id="PF00072">
    <property type="entry name" value="Response_reg"/>
    <property type="match status" value="1"/>
</dbReference>
<keyword evidence="15" id="KW-1185">Reference proteome</keyword>
<dbReference type="Proteomes" id="UP000190285">
    <property type="component" value="Unassembled WGS sequence"/>
</dbReference>
<dbReference type="InterPro" id="IPR020449">
    <property type="entry name" value="Tscrpt_reg_AraC-type_HTH"/>
</dbReference>
<evidence type="ECO:0000259" key="12">
    <source>
        <dbReference type="PROSITE" id="PS01124"/>
    </source>
</evidence>
<dbReference type="STRING" id="36842.SAMN02194393_02082"/>
<dbReference type="SMART" id="SM00448">
    <property type="entry name" value="REC"/>
    <property type="match status" value="1"/>
</dbReference>
<dbReference type="InterPro" id="IPR001789">
    <property type="entry name" value="Sig_transdc_resp-reg_receiver"/>
</dbReference>
<dbReference type="EMBL" id="FUZT01000004">
    <property type="protein sequence ID" value="SKC66184.1"/>
    <property type="molecule type" value="Genomic_DNA"/>
</dbReference>
<dbReference type="PANTHER" id="PTHR42713:SF3">
    <property type="entry name" value="TRANSCRIPTIONAL REGULATORY PROTEIN HPTR"/>
    <property type="match status" value="1"/>
</dbReference>
<evidence type="ECO:0000256" key="1">
    <source>
        <dbReference type="ARBA" id="ARBA00004496"/>
    </source>
</evidence>
<feature type="domain" description="HTH araC/xylS-type" evidence="12">
    <location>
        <begin position="434"/>
        <end position="532"/>
    </location>
</feature>
<dbReference type="GO" id="GO:0043565">
    <property type="term" value="F:sequence-specific DNA binding"/>
    <property type="evidence" value="ECO:0007669"/>
    <property type="project" value="InterPro"/>
</dbReference>
<keyword evidence="8" id="KW-0804">Transcription</keyword>
<dbReference type="SUPFAM" id="SSF52172">
    <property type="entry name" value="CheY-like"/>
    <property type="match status" value="1"/>
</dbReference>
<feature type="modified residue" description="4-aspartylphosphate" evidence="10">
    <location>
        <position position="55"/>
    </location>
</feature>
<evidence type="ECO:0000256" key="6">
    <source>
        <dbReference type="ARBA" id="ARBA00023015"/>
    </source>
</evidence>
<evidence type="ECO:0000256" key="11">
    <source>
        <dbReference type="SAM" id="Coils"/>
    </source>
</evidence>
<keyword evidence="7" id="KW-0238">DNA-binding</keyword>
<dbReference type="SUPFAM" id="SSF46689">
    <property type="entry name" value="Homeodomain-like"/>
    <property type="match status" value="2"/>
</dbReference>
<name>A0A1T5KQY7_9FIRM</name>
<dbReference type="GO" id="GO:0000160">
    <property type="term" value="P:phosphorelay signal transduction system"/>
    <property type="evidence" value="ECO:0007669"/>
    <property type="project" value="UniProtKB-KW"/>
</dbReference>